<protein>
    <submittedName>
        <fullName evidence="2">Uncharacterized protein</fullName>
    </submittedName>
</protein>
<feature type="compositionally biased region" description="Basic and acidic residues" evidence="1">
    <location>
        <begin position="49"/>
        <end position="62"/>
    </location>
</feature>
<proteinExistence type="predicted"/>
<evidence type="ECO:0000313" key="2">
    <source>
        <dbReference type="EMBL" id="KAL3267117.1"/>
    </source>
</evidence>
<name>A0ABD2MLH9_9CUCU</name>
<dbReference type="EMBL" id="JABFTP020000001">
    <property type="protein sequence ID" value="KAL3267117.1"/>
    <property type="molecule type" value="Genomic_DNA"/>
</dbReference>
<reference evidence="2 3" key="1">
    <citation type="journal article" date="2021" name="BMC Biol.">
        <title>Horizontally acquired antibacterial genes associated with adaptive radiation of ladybird beetles.</title>
        <authorList>
            <person name="Li H.S."/>
            <person name="Tang X.F."/>
            <person name="Huang Y.H."/>
            <person name="Xu Z.Y."/>
            <person name="Chen M.L."/>
            <person name="Du X.Y."/>
            <person name="Qiu B.Y."/>
            <person name="Chen P.T."/>
            <person name="Zhang W."/>
            <person name="Slipinski A."/>
            <person name="Escalona H.E."/>
            <person name="Waterhouse R.M."/>
            <person name="Zwick A."/>
            <person name="Pang H."/>
        </authorList>
    </citation>
    <scope>NUCLEOTIDE SEQUENCE [LARGE SCALE GENOMIC DNA]</scope>
    <source>
        <strain evidence="2">SYSU2018</strain>
    </source>
</reference>
<keyword evidence="3" id="KW-1185">Reference proteome</keyword>
<organism evidence="2 3">
    <name type="scientific">Cryptolaemus montrouzieri</name>
    <dbReference type="NCBI Taxonomy" id="559131"/>
    <lineage>
        <taxon>Eukaryota</taxon>
        <taxon>Metazoa</taxon>
        <taxon>Ecdysozoa</taxon>
        <taxon>Arthropoda</taxon>
        <taxon>Hexapoda</taxon>
        <taxon>Insecta</taxon>
        <taxon>Pterygota</taxon>
        <taxon>Neoptera</taxon>
        <taxon>Endopterygota</taxon>
        <taxon>Coleoptera</taxon>
        <taxon>Polyphaga</taxon>
        <taxon>Cucujiformia</taxon>
        <taxon>Coccinelloidea</taxon>
        <taxon>Coccinellidae</taxon>
        <taxon>Scymninae</taxon>
        <taxon>Scymnini</taxon>
        <taxon>Cryptolaemus</taxon>
    </lineage>
</organism>
<evidence type="ECO:0000313" key="3">
    <source>
        <dbReference type="Proteomes" id="UP001516400"/>
    </source>
</evidence>
<accession>A0ABD2MLH9</accession>
<feature type="region of interest" description="Disordered" evidence="1">
    <location>
        <begin position="39"/>
        <end position="62"/>
    </location>
</feature>
<dbReference type="Proteomes" id="UP001516400">
    <property type="component" value="Unassembled WGS sequence"/>
</dbReference>
<evidence type="ECO:0000256" key="1">
    <source>
        <dbReference type="SAM" id="MobiDB-lite"/>
    </source>
</evidence>
<gene>
    <name evidence="2" type="ORF">HHI36_011257</name>
</gene>
<dbReference type="AlphaFoldDB" id="A0ABD2MLH9"/>
<comment type="caution">
    <text evidence="2">The sequence shown here is derived from an EMBL/GenBank/DDBJ whole genome shotgun (WGS) entry which is preliminary data.</text>
</comment>
<sequence>MVHEGVNLAEENIREQAIPSENDDKIEFSNNDVEAYQSEIDQQAQSVAKGEENSHKNERKFSFERRMRGQEFKGYSGKGGKIEHGIRKKERRMLATCISNFCNKSSKRNCEKFSEQHRERIFAKFWKLNWAERKFRSVDLVTKECKKICSAGSKGTFNQKCDFYNLHKGWCKKQKCPSINQTSFPKIIKQENISIFRQRKVQCDLCVGFRQKSVSTEDYPKNMKVKEMTREEKEKDV</sequence>